<dbReference type="Proteomes" id="UP000799770">
    <property type="component" value="Unassembled WGS sequence"/>
</dbReference>
<evidence type="ECO:0000313" key="3">
    <source>
        <dbReference type="Proteomes" id="UP000799770"/>
    </source>
</evidence>
<feature type="region of interest" description="Disordered" evidence="1">
    <location>
        <begin position="152"/>
        <end position="176"/>
    </location>
</feature>
<evidence type="ECO:0000256" key="1">
    <source>
        <dbReference type="SAM" id="MobiDB-lite"/>
    </source>
</evidence>
<evidence type="ECO:0008006" key="4">
    <source>
        <dbReference type="Google" id="ProtNLM"/>
    </source>
</evidence>
<reference evidence="2" key="1">
    <citation type="journal article" date="2020" name="Stud. Mycol.">
        <title>101 Dothideomycetes genomes: a test case for predicting lifestyles and emergence of pathogens.</title>
        <authorList>
            <person name="Haridas S."/>
            <person name="Albert R."/>
            <person name="Binder M."/>
            <person name="Bloem J."/>
            <person name="Labutti K."/>
            <person name="Salamov A."/>
            <person name="Andreopoulos B."/>
            <person name="Baker S."/>
            <person name="Barry K."/>
            <person name="Bills G."/>
            <person name="Bluhm B."/>
            <person name="Cannon C."/>
            <person name="Castanera R."/>
            <person name="Culley D."/>
            <person name="Daum C."/>
            <person name="Ezra D."/>
            <person name="Gonzalez J."/>
            <person name="Henrissat B."/>
            <person name="Kuo A."/>
            <person name="Liang C."/>
            <person name="Lipzen A."/>
            <person name="Lutzoni F."/>
            <person name="Magnuson J."/>
            <person name="Mondo S."/>
            <person name="Nolan M."/>
            <person name="Ohm R."/>
            <person name="Pangilinan J."/>
            <person name="Park H.-J."/>
            <person name="Ramirez L."/>
            <person name="Alfaro M."/>
            <person name="Sun H."/>
            <person name="Tritt A."/>
            <person name="Yoshinaga Y."/>
            <person name="Zwiers L.-H."/>
            <person name="Turgeon B."/>
            <person name="Goodwin S."/>
            <person name="Spatafora J."/>
            <person name="Crous P."/>
            <person name="Grigoriev I."/>
        </authorList>
    </citation>
    <scope>NUCLEOTIDE SEQUENCE</scope>
    <source>
        <strain evidence="2">CBS 627.86</strain>
    </source>
</reference>
<dbReference type="InterPro" id="IPR038491">
    <property type="entry name" value="Velvet_dom_sf"/>
</dbReference>
<proteinExistence type="predicted"/>
<sequence>MDVILQPRPTAQAGETLAPIVVRLRTVNVPADDALADSTNLVAVATLLPGPNTTGSSDPNVLNQVLAGRRFDSIRPFSDDEADGQPFSIDMDDPNGVGYMYFDGLVIRHPGTYRIRITLIRIRSTSSEPPVSSASGGASVQVVDSTPIVVHGSGSSGNGAYYNGDDDADDDDDGGWLEVLRTIQERRRSRG</sequence>
<accession>A0A6A5Z5D3</accession>
<organism evidence="2 3">
    <name type="scientific">Lophiotrema nucula</name>
    <dbReference type="NCBI Taxonomy" id="690887"/>
    <lineage>
        <taxon>Eukaryota</taxon>
        <taxon>Fungi</taxon>
        <taxon>Dikarya</taxon>
        <taxon>Ascomycota</taxon>
        <taxon>Pezizomycotina</taxon>
        <taxon>Dothideomycetes</taxon>
        <taxon>Pleosporomycetidae</taxon>
        <taxon>Pleosporales</taxon>
        <taxon>Lophiotremataceae</taxon>
        <taxon>Lophiotrema</taxon>
    </lineage>
</organism>
<dbReference type="Gene3D" id="2.60.40.3960">
    <property type="entry name" value="Velvet domain"/>
    <property type="match status" value="1"/>
</dbReference>
<protein>
    <recommendedName>
        <fullName evidence="4">Velvet domain-containing protein</fullName>
    </recommendedName>
</protein>
<name>A0A6A5Z5D3_9PLEO</name>
<dbReference type="OrthoDB" id="5399926at2759"/>
<evidence type="ECO:0000313" key="2">
    <source>
        <dbReference type="EMBL" id="KAF2114223.1"/>
    </source>
</evidence>
<keyword evidence="3" id="KW-1185">Reference proteome</keyword>
<gene>
    <name evidence="2" type="ORF">BDV96DRAFT_647696</name>
</gene>
<feature type="compositionally biased region" description="Acidic residues" evidence="1">
    <location>
        <begin position="164"/>
        <end position="175"/>
    </location>
</feature>
<dbReference type="EMBL" id="ML977326">
    <property type="protein sequence ID" value="KAF2114223.1"/>
    <property type="molecule type" value="Genomic_DNA"/>
</dbReference>
<dbReference type="AlphaFoldDB" id="A0A6A5Z5D3"/>